<protein>
    <recommendedName>
        <fullName evidence="8">EF-hand domain-containing protein</fullName>
    </recommendedName>
</protein>
<keyword evidence="5" id="KW-0809">Transit peptide</keyword>
<keyword evidence="3" id="KW-0677">Repeat</keyword>
<dbReference type="Ensembl" id="ENSPMAT00000009962.1">
    <property type="protein sequence ID" value="ENSPMAP00000009919.1"/>
    <property type="gene ID" value="ENSPMAG00000009015.1"/>
</dbReference>
<dbReference type="GO" id="GO:1990246">
    <property type="term" value="C:uniplex complex"/>
    <property type="evidence" value="ECO:0007669"/>
    <property type="project" value="TreeGrafter"/>
</dbReference>
<evidence type="ECO:0000256" key="1">
    <source>
        <dbReference type="ARBA" id="ARBA00004273"/>
    </source>
</evidence>
<evidence type="ECO:0000256" key="6">
    <source>
        <dbReference type="ARBA" id="ARBA00023128"/>
    </source>
</evidence>
<evidence type="ECO:0000256" key="7">
    <source>
        <dbReference type="ARBA" id="ARBA00023136"/>
    </source>
</evidence>
<evidence type="ECO:0000256" key="5">
    <source>
        <dbReference type="ARBA" id="ARBA00022946"/>
    </source>
</evidence>
<dbReference type="PROSITE" id="PS50222">
    <property type="entry name" value="EF_HAND_2"/>
    <property type="match status" value="1"/>
</dbReference>
<dbReference type="PANTHER" id="PTHR12294:SF13">
    <property type="entry name" value="MITOCHONDRIAL CALCIUM UPTAKE 3, ISOFORM D"/>
    <property type="match status" value="1"/>
</dbReference>
<dbReference type="AlphaFoldDB" id="S4RXH8"/>
<dbReference type="SUPFAM" id="SSF47473">
    <property type="entry name" value="EF-hand"/>
    <property type="match status" value="1"/>
</dbReference>
<dbReference type="GO" id="GO:0005758">
    <property type="term" value="C:mitochondrial intermembrane space"/>
    <property type="evidence" value="ECO:0007669"/>
    <property type="project" value="UniProtKB-SubCell"/>
</dbReference>
<dbReference type="PANTHER" id="PTHR12294">
    <property type="entry name" value="EF HAND DOMAIN FAMILY A1,A2-RELATED"/>
    <property type="match status" value="1"/>
</dbReference>
<dbReference type="Gene3D" id="1.10.238.10">
    <property type="entry name" value="EF-hand"/>
    <property type="match status" value="1"/>
</dbReference>
<accession>S4RXH8</accession>
<evidence type="ECO:0000256" key="2">
    <source>
        <dbReference type="ARBA" id="ARBA00004569"/>
    </source>
</evidence>
<dbReference type="GeneTree" id="ENSGT00950000183079"/>
<reference evidence="9" key="2">
    <citation type="submission" date="2025-09" db="UniProtKB">
        <authorList>
            <consortium name="Ensembl"/>
        </authorList>
    </citation>
    <scope>IDENTIFICATION</scope>
</reference>
<evidence type="ECO:0000256" key="3">
    <source>
        <dbReference type="ARBA" id="ARBA00022737"/>
    </source>
</evidence>
<dbReference type="InterPro" id="IPR011992">
    <property type="entry name" value="EF-hand-dom_pair"/>
</dbReference>
<name>S4RXH8_PETMA</name>
<dbReference type="GO" id="GO:0005509">
    <property type="term" value="F:calcium ion binding"/>
    <property type="evidence" value="ECO:0007669"/>
    <property type="project" value="InterPro"/>
</dbReference>
<dbReference type="HOGENOM" id="CLU_1551198_0_0_1"/>
<keyword evidence="4" id="KW-0999">Mitochondrion inner membrane</keyword>
<reference evidence="9" key="1">
    <citation type="submission" date="2025-08" db="UniProtKB">
        <authorList>
            <consortium name="Ensembl"/>
        </authorList>
    </citation>
    <scope>IDENTIFICATION</scope>
</reference>
<keyword evidence="7" id="KW-0472">Membrane</keyword>
<dbReference type="InterPro" id="IPR002048">
    <property type="entry name" value="EF_hand_dom"/>
</dbReference>
<evidence type="ECO:0000313" key="9">
    <source>
        <dbReference type="Ensembl" id="ENSPMAP00000009919.1"/>
    </source>
</evidence>
<sequence>GMLSYTDYLFLVCILTKPRAGFQVFFKMFDTDGNERVDKKEFMKVCATQLLKIFRKKKEKSTNSTRSGHGAPITPGCLGEFYTRYYDDCWCNGASMLRLILTLELAVHVSSRIVCVTTLVLHLFKDQSLSYQEFEKFMVELQGEVLLREFEELARGTGRVTQREFASAVLRYT</sequence>
<feature type="domain" description="EF-hand" evidence="8">
    <location>
        <begin position="17"/>
        <end position="52"/>
    </location>
</feature>
<dbReference type="GO" id="GO:0036444">
    <property type="term" value="P:calcium import into the mitochondrion"/>
    <property type="evidence" value="ECO:0007669"/>
    <property type="project" value="TreeGrafter"/>
</dbReference>
<dbReference type="GO" id="GO:0051560">
    <property type="term" value="P:mitochondrial calcium ion homeostasis"/>
    <property type="evidence" value="ECO:0007669"/>
    <property type="project" value="TreeGrafter"/>
</dbReference>
<dbReference type="SMART" id="SM00054">
    <property type="entry name" value="EFh"/>
    <property type="match status" value="1"/>
</dbReference>
<organism evidence="9">
    <name type="scientific">Petromyzon marinus</name>
    <name type="common">Sea lamprey</name>
    <dbReference type="NCBI Taxonomy" id="7757"/>
    <lineage>
        <taxon>Eukaryota</taxon>
        <taxon>Metazoa</taxon>
        <taxon>Chordata</taxon>
        <taxon>Craniata</taxon>
        <taxon>Vertebrata</taxon>
        <taxon>Cyclostomata</taxon>
        <taxon>Hyperoartia</taxon>
        <taxon>Petromyzontiformes</taxon>
        <taxon>Petromyzontidae</taxon>
        <taxon>Petromyzon</taxon>
    </lineage>
</organism>
<comment type="subcellular location">
    <subcellularLocation>
        <location evidence="1">Mitochondrion inner membrane</location>
    </subcellularLocation>
    <subcellularLocation>
        <location evidence="2">Mitochondrion intermembrane space</location>
    </subcellularLocation>
</comment>
<proteinExistence type="predicted"/>
<dbReference type="InterPro" id="IPR039800">
    <property type="entry name" value="MICU1/2/3"/>
</dbReference>
<dbReference type="STRING" id="7757.ENSPMAP00000009919"/>
<evidence type="ECO:0000259" key="8">
    <source>
        <dbReference type="PROSITE" id="PS50222"/>
    </source>
</evidence>
<evidence type="ECO:0000256" key="4">
    <source>
        <dbReference type="ARBA" id="ARBA00022792"/>
    </source>
</evidence>
<keyword evidence="6" id="KW-0496">Mitochondrion</keyword>